<name>A0A538SBE5_UNCEI</name>
<evidence type="ECO:0008006" key="4">
    <source>
        <dbReference type="Google" id="ProtNLM"/>
    </source>
</evidence>
<feature type="transmembrane region" description="Helical" evidence="1">
    <location>
        <begin position="76"/>
        <end position="97"/>
    </location>
</feature>
<sequence>MSLLPRNEIPERDITEARHMPGALLGALAAVIGAVAWAFFAALTQRIFAFGAIGIGALIAWAYRRGAGPVDGLGRAIGALLTLVSVVLGQVLFYAWAVAQSRPRVGFQLDAGLAAHLAVWREHPGTEVIVLLFGLVGAWVASRALRRPRQSVVALHPEQDPREAPRRAA</sequence>
<reference evidence="2 3" key="1">
    <citation type="journal article" date="2019" name="Nat. Microbiol.">
        <title>Mediterranean grassland soil C-N compound turnover is dependent on rainfall and depth, and is mediated by genomically divergent microorganisms.</title>
        <authorList>
            <person name="Diamond S."/>
            <person name="Andeer P.F."/>
            <person name="Li Z."/>
            <person name="Crits-Christoph A."/>
            <person name="Burstein D."/>
            <person name="Anantharaman K."/>
            <person name="Lane K.R."/>
            <person name="Thomas B.C."/>
            <person name="Pan C."/>
            <person name="Northen T.R."/>
            <person name="Banfield J.F."/>
        </authorList>
    </citation>
    <scope>NUCLEOTIDE SEQUENCE [LARGE SCALE GENOMIC DNA]</scope>
    <source>
        <strain evidence="2">WS_3</strain>
    </source>
</reference>
<feature type="transmembrane region" description="Helical" evidence="1">
    <location>
        <begin position="47"/>
        <end position="64"/>
    </location>
</feature>
<keyword evidence="1" id="KW-0812">Transmembrane</keyword>
<evidence type="ECO:0000313" key="3">
    <source>
        <dbReference type="Proteomes" id="UP000320184"/>
    </source>
</evidence>
<dbReference type="AlphaFoldDB" id="A0A538SBE5"/>
<gene>
    <name evidence="2" type="ORF">E6K73_11405</name>
</gene>
<keyword evidence="1" id="KW-0472">Membrane</keyword>
<organism evidence="2 3">
    <name type="scientific">Eiseniibacteriota bacterium</name>
    <dbReference type="NCBI Taxonomy" id="2212470"/>
    <lineage>
        <taxon>Bacteria</taxon>
        <taxon>Candidatus Eiseniibacteriota</taxon>
    </lineage>
</organism>
<evidence type="ECO:0000256" key="1">
    <source>
        <dbReference type="SAM" id="Phobius"/>
    </source>
</evidence>
<feature type="transmembrane region" description="Helical" evidence="1">
    <location>
        <begin position="128"/>
        <end position="145"/>
    </location>
</feature>
<proteinExistence type="predicted"/>
<comment type="caution">
    <text evidence="2">The sequence shown here is derived from an EMBL/GenBank/DDBJ whole genome shotgun (WGS) entry which is preliminary data.</text>
</comment>
<keyword evidence="1" id="KW-1133">Transmembrane helix</keyword>
<dbReference type="Proteomes" id="UP000320184">
    <property type="component" value="Unassembled WGS sequence"/>
</dbReference>
<evidence type="ECO:0000313" key="2">
    <source>
        <dbReference type="EMBL" id="TMQ48699.1"/>
    </source>
</evidence>
<feature type="transmembrane region" description="Helical" evidence="1">
    <location>
        <begin position="21"/>
        <end position="41"/>
    </location>
</feature>
<protein>
    <recommendedName>
        <fullName evidence="4">DUF4199 domain-containing protein</fullName>
    </recommendedName>
</protein>
<accession>A0A538SBE5</accession>
<dbReference type="EMBL" id="VBOT01000135">
    <property type="protein sequence ID" value="TMQ48699.1"/>
    <property type="molecule type" value="Genomic_DNA"/>
</dbReference>